<dbReference type="RefSeq" id="WP_213680724.1">
    <property type="nucleotide sequence ID" value="NZ_CP074572.1"/>
</dbReference>
<organism evidence="1 2">
    <name type="scientific">Shewanella dokdonensis</name>
    <dbReference type="NCBI Taxonomy" id="712036"/>
    <lineage>
        <taxon>Bacteria</taxon>
        <taxon>Pseudomonadati</taxon>
        <taxon>Pseudomonadota</taxon>
        <taxon>Gammaproteobacteria</taxon>
        <taxon>Alteromonadales</taxon>
        <taxon>Shewanellaceae</taxon>
        <taxon>Shewanella</taxon>
    </lineage>
</organism>
<reference evidence="1 2" key="1">
    <citation type="journal article" date="2012" name="Int. J. Syst. Evol. Microbiol.">
        <title>Shewanella dokdonensis sp. nov., isolated from seawater.</title>
        <authorList>
            <person name="Sung H.R."/>
            <person name="Yoon J.H."/>
            <person name="Ghim S.Y."/>
        </authorList>
    </citation>
    <scope>NUCLEOTIDE SEQUENCE [LARGE SCALE GENOMIC DNA]</scope>
    <source>
        <strain evidence="1 2">DSM 23626</strain>
    </source>
</reference>
<proteinExistence type="predicted"/>
<evidence type="ECO:0000313" key="2">
    <source>
        <dbReference type="Proteomes" id="UP000676428"/>
    </source>
</evidence>
<protein>
    <recommendedName>
        <fullName evidence="3">DUF2946 domain-containing protein</fullName>
    </recommendedName>
</protein>
<evidence type="ECO:0008006" key="3">
    <source>
        <dbReference type="Google" id="ProtNLM"/>
    </source>
</evidence>
<keyword evidence="2" id="KW-1185">Reference proteome</keyword>
<sequence>MIVTGRWLSWCLALLLMLQFAVSDIGTHQLHAGNSYEETLQHSHLQITQPIVAVADCERHDGEPLAAEPSAMHHLPHQELQQVDLCLDCPCHGGHISLPIQPLFAHALLVSHSLSAAMASYLPVASEPAYRPPIAVIV</sequence>
<name>A0ABX8DBL1_9GAMM</name>
<dbReference type="Proteomes" id="UP000676428">
    <property type="component" value="Chromosome"/>
</dbReference>
<gene>
    <name evidence="1" type="ORF">KHX94_11340</name>
</gene>
<dbReference type="EMBL" id="CP074572">
    <property type="protein sequence ID" value="QVK22066.1"/>
    <property type="molecule type" value="Genomic_DNA"/>
</dbReference>
<accession>A0ABX8DBL1</accession>
<evidence type="ECO:0000313" key="1">
    <source>
        <dbReference type="EMBL" id="QVK22066.1"/>
    </source>
</evidence>